<evidence type="ECO:0000313" key="1">
    <source>
        <dbReference type="Proteomes" id="UP000235220"/>
    </source>
</evidence>
<dbReference type="AlphaFoldDB" id="A0A6P9EPM1"/>
<keyword evidence="1" id="KW-1185">Reference proteome</keyword>
<sequence>MARSFFRKLLTYLSSDDELDAVINAEADGESSRHHGNRQRQRSFIFMELAQGRAPPVNYTINGNDYTMGYYLADGIYPKWPTFVKTIPSPQGNKKKNFARAQESARKDVERAFGVLQQRFAIVCGPSRLFKVNDLTNIMKTCVILHNMIIEDERDDSQGLNMEYDQLDDDIPELSRNPTNEFMNFIQRHHEIRDSSAHHLLQADLIEHHWQFHSQQ</sequence>
<dbReference type="RefSeq" id="XP_035545848.1">
    <property type="nucleotide sequence ID" value="XM_035689955.1"/>
</dbReference>
<reference evidence="2" key="1">
    <citation type="submission" date="2025-08" db="UniProtKB">
        <authorList>
            <consortium name="RefSeq"/>
        </authorList>
    </citation>
    <scope>IDENTIFICATION</scope>
    <source>
        <tissue evidence="2">Leaves</tissue>
    </source>
</reference>
<accession>A0A6P9EPM1</accession>
<dbReference type="GeneID" id="118348396"/>
<dbReference type="PANTHER" id="PTHR47150:SF7">
    <property type="entry name" value="NUCLEASE"/>
    <property type="match status" value="1"/>
</dbReference>
<dbReference type="InterPro" id="IPR006912">
    <property type="entry name" value="Harbinger_derived_prot"/>
</dbReference>
<name>A0A6P9EPM1_JUGRE</name>
<dbReference type="KEGG" id="jre:118348396"/>
<dbReference type="Pfam" id="PF04827">
    <property type="entry name" value="Plant_tran"/>
    <property type="match status" value="1"/>
</dbReference>
<dbReference type="InParanoid" id="A0A6P9EPM1"/>
<proteinExistence type="predicted"/>
<organism evidence="1 2">
    <name type="scientific">Juglans regia</name>
    <name type="common">English walnut</name>
    <dbReference type="NCBI Taxonomy" id="51240"/>
    <lineage>
        <taxon>Eukaryota</taxon>
        <taxon>Viridiplantae</taxon>
        <taxon>Streptophyta</taxon>
        <taxon>Embryophyta</taxon>
        <taxon>Tracheophyta</taxon>
        <taxon>Spermatophyta</taxon>
        <taxon>Magnoliopsida</taxon>
        <taxon>eudicotyledons</taxon>
        <taxon>Gunneridae</taxon>
        <taxon>Pentapetalae</taxon>
        <taxon>rosids</taxon>
        <taxon>fabids</taxon>
        <taxon>Fagales</taxon>
        <taxon>Juglandaceae</taxon>
        <taxon>Juglans</taxon>
    </lineage>
</organism>
<dbReference type="OrthoDB" id="1926684at2759"/>
<dbReference type="PANTHER" id="PTHR47150">
    <property type="entry name" value="OS12G0169200 PROTEIN"/>
    <property type="match status" value="1"/>
</dbReference>
<dbReference type="Proteomes" id="UP000235220">
    <property type="component" value="Chromosome 1"/>
</dbReference>
<evidence type="ECO:0000313" key="2">
    <source>
        <dbReference type="RefSeq" id="XP_035545848.1"/>
    </source>
</evidence>
<protein>
    <submittedName>
        <fullName evidence="2">Uncharacterized protein LOC118348396</fullName>
    </submittedName>
</protein>
<gene>
    <name evidence="2" type="primary">LOC118348396</name>
</gene>